<dbReference type="CDD" id="cd09917">
    <property type="entry name" value="F-box_SF"/>
    <property type="match status" value="1"/>
</dbReference>
<name>A0AA39WSG6_9PEZI</name>
<dbReference type="Gene3D" id="3.80.10.10">
    <property type="entry name" value="Ribonuclease Inhibitor"/>
    <property type="match status" value="1"/>
</dbReference>
<dbReference type="SUPFAM" id="SSF52047">
    <property type="entry name" value="RNI-like"/>
    <property type="match status" value="1"/>
</dbReference>
<gene>
    <name evidence="1" type="ORF">B0T14DRAFT_567485</name>
</gene>
<protein>
    <recommendedName>
        <fullName evidence="3">F-box domain-containing protein</fullName>
    </recommendedName>
</protein>
<evidence type="ECO:0000313" key="2">
    <source>
        <dbReference type="Proteomes" id="UP001175000"/>
    </source>
</evidence>
<dbReference type="AlphaFoldDB" id="A0AA39WSG6"/>
<dbReference type="InterPro" id="IPR032675">
    <property type="entry name" value="LRR_dom_sf"/>
</dbReference>
<proteinExistence type="predicted"/>
<sequence length="491" mass="55674">MDSLPGLPVELLRSICSQLCIEKDNRSHGHADISHLSRTCKQLQAIIQPLVFSTFAPEGDSLFFPKALQLIHALRLRPDLVQHLKYIDLTDINCDDSPSETALHLLSSIITNLNFQPLDSDQNIFSNRNPLPLIELLLLHTPNLTHLNLALSDDWFPHFLATLYRRRQTSKSNNPPPILPHLTTLTLTHHCISRYTWELGLPAFLTILHATAPNLRYLCTDNPGEELQAATAALGRKVHTDIYPPLPNLVHLEFDRVPKLHPEVLRGIVDAAPNLEVFALSTGTSWDDHTDGNASERYEGDCTVVDVWEVVWSRRGTLREVRLDVMHDGKAGGSTGGSLEFGGMPAWCGSLREFGRLEVLKVGNYALKVLREAWRRGQNNVEEDGFVDSLLPGCIREVTFWELDECWMDELRRLADVVASRPERYPNLTSVVVTHVPEDEMPREWKAKDEWLSASEDLEEQFRRAELRFEVKGVRGQKPVGPFETRSLFQF</sequence>
<accession>A0AA39WSG6</accession>
<reference evidence="1" key="1">
    <citation type="submission" date="2023-06" db="EMBL/GenBank/DDBJ databases">
        <title>Genome-scale phylogeny and comparative genomics of the fungal order Sordariales.</title>
        <authorList>
            <consortium name="Lawrence Berkeley National Laboratory"/>
            <person name="Hensen N."/>
            <person name="Bonometti L."/>
            <person name="Westerberg I."/>
            <person name="Brannstrom I.O."/>
            <person name="Guillou S."/>
            <person name="Cros-Aarteil S."/>
            <person name="Calhoun S."/>
            <person name="Haridas S."/>
            <person name="Kuo A."/>
            <person name="Mondo S."/>
            <person name="Pangilinan J."/>
            <person name="Riley R."/>
            <person name="Labutti K."/>
            <person name="Andreopoulos B."/>
            <person name="Lipzen A."/>
            <person name="Chen C."/>
            <person name="Yanf M."/>
            <person name="Daum C."/>
            <person name="Ng V."/>
            <person name="Clum A."/>
            <person name="Steindorff A."/>
            <person name="Ohm R."/>
            <person name="Martin F."/>
            <person name="Silar P."/>
            <person name="Natvig D."/>
            <person name="Lalanne C."/>
            <person name="Gautier V."/>
            <person name="Ament-Velasquez S.L."/>
            <person name="Kruys A."/>
            <person name="Hutchinson M.I."/>
            <person name="Powell A.J."/>
            <person name="Barry K."/>
            <person name="Miller A.N."/>
            <person name="Grigoriev I.V."/>
            <person name="Debuchy R."/>
            <person name="Gladieux P."/>
            <person name="Thoren M.H."/>
            <person name="Johannesson H."/>
        </authorList>
    </citation>
    <scope>NUCLEOTIDE SEQUENCE</scope>
    <source>
        <strain evidence="1">CBS 606.72</strain>
    </source>
</reference>
<comment type="caution">
    <text evidence="1">The sequence shown here is derived from an EMBL/GenBank/DDBJ whole genome shotgun (WGS) entry which is preliminary data.</text>
</comment>
<organism evidence="1 2">
    <name type="scientific">Immersiella caudata</name>
    <dbReference type="NCBI Taxonomy" id="314043"/>
    <lineage>
        <taxon>Eukaryota</taxon>
        <taxon>Fungi</taxon>
        <taxon>Dikarya</taxon>
        <taxon>Ascomycota</taxon>
        <taxon>Pezizomycotina</taxon>
        <taxon>Sordariomycetes</taxon>
        <taxon>Sordariomycetidae</taxon>
        <taxon>Sordariales</taxon>
        <taxon>Lasiosphaeriaceae</taxon>
        <taxon>Immersiella</taxon>
    </lineage>
</organism>
<evidence type="ECO:0000313" key="1">
    <source>
        <dbReference type="EMBL" id="KAK0620754.1"/>
    </source>
</evidence>
<evidence type="ECO:0008006" key="3">
    <source>
        <dbReference type="Google" id="ProtNLM"/>
    </source>
</evidence>
<keyword evidence="2" id="KW-1185">Reference proteome</keyword>
<dbReference type="EMBL" id="JAULSU010000004">
    <property type="protein sequence ID" value="KAK0620754.1"/>
    <property type="molecule type" value="Genomic_DNA"/>
</dbReference>
<dbReference type="Proteomes" id="UP001175000">
    <property type="component" value="Unassembled WGS sequence"/>
</dbReference>